<protein>
    <submittedName>
        <fullName evidence="1">Uncharacterized protein</fullName>
    </submittedName>
</protein>
<accession>A0A6N2AMC7</accession>
<proteinExistence type="predicted"/>
<dbReference type="EMBL" id="RXGB01011132">
    <property type="protein sequence ID" value="TMW83627.1"/>
    <property type="molecule type" value="Genomic_DNA"/>
</dbReference>
<gene>
    <name evidence="1" type="ORF">EJD97_001167</name>
</gene>
<name>A0A6N2AMC7_SOLCI</name>
<organism evidence="1">
    <name type="scientific">Solanum chilense</name>
    <name type="common">Tomato</name>
    <name type="synonym">Lycopersicon chilense</name>
    <dbReference type="NCBI Taxonomy" id="4083"/>
    <lineage>
        <taxon>Eukaryota</taxon>
        <taxon>Viridiplantae</taxon>
        <taxon>Streptophyta</taxon>
        <taxon>Embryophyta</taxon>
        <taxon>Tracheophyta</taxon>
        <taxon>Spermatophyta</taxon>
        <taxon>Magnoliopsida</taxon>
        <taxon>eudicotyledons</taxon>
        <taxon>Gunneridae</taxon>
        <taxon>Pentapetalae</taxon>
        <taxon>asterids</taxon>
        <taxon>lamiids</taxon>
        <taxon>Solanales</taxon>
        <taxon>Solanaceae</taxon>
        <taxon>Solanoideae</taxon>
        <taxon>Solaneae</taxon>
        <taxon>Solanum</taxon>
        <taxon>Solanum subgen. Lycopersicon</taxon>
    </lineage>
</organism>
<dbReference type="AlphaFoldDB" id="A0A6N2AMC7"/>
<comment type="caution">
    <text evidence="1">The sequence shown here is derived from an EMBL/GenBank/DDBJ whole genome shotgun (WGS) entry which is preliminary data.</text>
</comment>
<reference evidence="1" key="1">
    <citation type="submission" date="2019-05" db="EMBL/GenBank/DDBJ databases">
        <title>The de novo reference genome and transcriptome assemblies of the wild tomato species Solanum chilense.</title>
        <authorList>
            <person name="Stam R."/>
            <person name="Nosenko T."/>
            <person name="Hoerger A.C."/>
            <person name="Stephan W."/>
            <person name="Seidel M.A."/>
            <person name="Kuhn J.M.M."/>
            <person name="Haberer G."/>
            <person name="Tellier A."/>
        </authorList>
    </citation>
    <scope>NUCLEOTIDE SEQUENCE</scope>
    <source>
        <tissue evidence="1">Mature leaves</tissue>
    </source>
</reference>
<sequence length="69" mass="7738">MPRPTSFDRVCCPKAYFAVHARSAQALADAAWPRMCCLRRPICPFTSNLTLIIAPDIPKTSYNDMSLVH</sequence>
<evidence type="ECO:0000313" key="1">
    <source>
        <dbReference type="EMBL" id="TMW83627.1"/>
    </source>
</evidence>